<comment type="caution">
    <text evidence="9">The sequence shown here is derived from an EMBL/GenBank/DDBJ whole genome shotgun (WGS) entry which is preliminary data.</text>
</comment>
<comment type="function">
    <text evidence="4 5">Required for flagellar hook formation. May act as a scaffolding protein.</text>
</comment>
<protein>
    <recommendedName>
        <fullName evidence="2 5">Basal-body rod modification protein FlgD</fullName>
    </recommendedName>
</protein>
<dbReference type="Pfam" id="PF03963">
    <property type="entry name" value="FlgD"/>
    <property type="match status" value="1"/>
</dbReference>
<comment type="similarity">
    <text evidence="1 5">Belongs to the FlgD family.</text>
</comment>
<evidence type="ECO:0000256" key="1">
    <source>
        <dbReference type="ARBA" id="ARBA00010577"/>
    </source>
</evidence>
<dbReference type="Pfam" id="PF13860">
    <property type="entry name" value="FlgD_ig"/>
    <property type="match status" value="1"/>
</dbReference>
<accession>A0ABX0HY05</accession>
<evidence type="ECO:0000259" key="8">
    <source>
        <dbReference type="Pfam" id="PF13861"/>
    </source>
</evidence>
<sequence>MTTIDPYAAINTPTESKNAGTASASADRFLKLLVAQMQNQDPLNPMDNAQVTSQMAQINTVTGIEKLNETVTGLNSQFLQMQAMQGASLIGRDVTVEGKHLDVRQGVGVGGIDLSGAADSVKVEILDASGRVADTLNLGAAKAGTHSFSWDASKVEDPSGYTFRVTAKLGTTTVQTTPLMRDTVAAVSNSGGKLQLELAHSGAIDYTAVKAYN</sequence>
<feature type="domain" description="FlgD Tudor-like" evidence="8">
    <location>
        <begin position="81"/>
        <end position="210"/>
    </location>
</feature>
<evidence type="ECO:0000313" key="9">
    <source>
        <dbReference type="EMBL" id="NHK99876.1"/>
    </source>
</evidence>
<feature type="domain" description="FlgD/Vpr Ig-like" evidence="7">
    <location>
        <begin position="106"/>
        <end position="168"/>
    </location>
</feature>
<dbReference type="EMBL" id="JAAOCD010000009">
    <property type="protein sequence ID" value="NHK99876.1"/>
    <property type="molecule type" value="Genomic_DNA"/>
</dbReference>
<keyword evidence="3 5" id="KW-1005">Bacterial flagellum biogenesis</keyword>
<dbReference type="Proteomes" id="UP000802098">
    <property type="component" value="Unassembled WGS sequence"/>
</dbReference>
<evidence type="ECO:0000256" key="5">
    <source>
        <dbReference type="RuleBase" id="RU362076"/>
    </source>
</evidence>
<proteinExistence type="inferred from homology"/>
<dbReference type="InterPro" id="IPR025963">
    <property type="entry name" value="FLgD_Tudor"/>
</dbReference>
<feature type="region of interest" description="Disordered" evidence="6">
    <location>
        <begin position="1"/>
        <end position="21"/>
    </location>
</feature>
<evidence type="ECO:0000259" key="7">
    <source>
        <dbReference type="Pfam" id="PF13860"/>
    </source>
</evidence>
<name>A0ABX0HY05_9BURK</name>
<dbReference type="Gene3D" id="2.30.30.910">
    <property type="match status" value="1"/>
</dbReference>
<keyword evidence="9" id="KW-0969">Cilium</keyword>
<dbReference type="InterPro" id="IPR005648">
    <property type="entry name" value="FlgD"/>
</dbReference>
<dbReference type="Pfam" id="PF13861">
    <property type="entry name" value="FLgD_tudor"/>
    <property type="match status" value="1"/>
</dbReference>
<evidence type="ECO:0000256" key="3">
    <source>
        <dbReference type="ARBA" id="ARBA00022795"/>
    </source>
</evidence>
<organism evidence="9 10">
    <name type="scientific">Rubrivivax benzoatilyticus</name>
    <dbReference type="NCBI Taxonomy" id="316997"/>
    <lineage>
        <taxon>Bacteria</taxon>
        <taxon>Pseudomonadati</taxon>
        <taxon>Pseudomonadota</taxon>
        <taxon>Betaproteobacteria</taxon>
        <taxon>Burkholderiales</taxon>
        <taxon>Sphaerotilaceae</taxon>
        <taxon>Rubrivivax</taxon>
    </lineage>
</organism>
<keyword evidence="10" id="KW-1185">Reference proteome</keyword>
<keyword evidence="9" id="KW-0282">Flagellum</keyword>
<dbReference type="Gene3D" id="2.60.40.4070">
    <property type="match status" value="1"/>
</dbReference>
<reference evidence="9 10" key="1">
    <citation type="submission" date="2020-03" db="EMBL/GenBank/DDBJ databases">
        <title>Rubrivivax benzoatilyticus JA2 (sequenced after 10 years sub-culturing).</title>
        <authorList>
            <person name="Gupta D."/>
            <person name="Chintalapati S."/>
            <person name="Chintalapati V.R."/>
        </authorList>
    </citation>
    <scope>NUCLEOTIDE SEQUENCE [LARGE SCALE GENOMIC DNA]</scope>
    <source>
        <strain evidence="9 10">JA2-Mal</strain>
    </source>
</reference>
<evidence type="ECO:0000256" key="4">
    <source>
        <dbReference type="ARBA" id="ARBA00024746"/>
    </source>
</evidence>
<evidence type="ECO:0000256" key="2">
    <source>
        <dbReference type="ARBA" id="ARBA00016013"/>
    </source>
</evidence>
<dbReference type="InterPro" id="IPR025965">
    <property type="entry name" value="FlgD/Vpr_Ig-like"/>
</dbReference>
<evidence type="ECO:0000256" key="6">
    <source>
        <dbReference type="SAM" id="MobiDB-lite"/>
    </source>
</evidence>
<gene>
    <name evidence="9" type="ORF">G7087_15950</name>
</gene>
<feature type="compositionally biased region" description="Polar residues" evidence="6">
    <location>
        <begin position="11"/>
        <end position="21"/>
    </location>
</feature>
<dbReference type="RefSeq" id="WP_009856146.1">
    <property type="nucleotide sequence ID" value="NZ_JAAOCD010000009.1"/>
</dbReference>
<keyword evidence="9" id="KW-0966">Cell projection</keyword>
<evidence type="ECO:0000313" key="10">
    <source>
        <dbReference type="Proteomes" id="UP000802098"/>
    </source>
</evidence>